<evidence type="ECO:0000313" key="1">
    <source>
        <dbReference type="EMBL" id="ETW76979.1"/>
    </source>
</evidence>
<dbReference type="AlphaFoldDB" id="W4JU43"/>
<protein>
    <submittedName>
        <fullName evidence="1">Uncharacterized protein</fullName>
    </submittedName>
</protein>
<reference evidence="1 2" key="1">
    <citation type="journal article" date="2012" name="New Phytol.">
        <title>Insight into trade-off between wood decay and parasitism from the genome of a fungal forest pathogen.</title>
        <authorList>
            <person name="Olson A."/>
            <person name="Aerts A."/>
            <person name="Asiegbu F."/>
            <person name="Belbahri L."/>
            <person name="Bouzid O."/>
            <person name="Broberg A."/>
            <person name="Canback B."/>
            <person name="Coutinho P.M."/>
            <person name="Cullen D."/>
            <person name="Dalman K."/>
            <person name="Deflorio G."/>
            <person name="van Diepen L.T."/>
            <person name="Dunand C."/>
            <person name="Duplessis S."/>
            <person name="Durling M."/>
            <person name="Gonthier P."/>
            <person name="Grimwood J."/>
            <person name="Fossdal C.G."/>
            <person name="Hansson D."/>
            <person name="Henrissat B."/>
            <person name="Hietala A."/>
            <person name="Himmelstrand K."/>
            <person name="Hoffmeister D."/>
            <person name="Hogberg N."/>
            <person name="James T.Y."/>
            <person name="Karlsson M."/>
            <person name="Kohler A."/>
            <person name="Kues U."/>
            <person name="Lee Y.H."/>
            <person name="Lin Y.C."/>
            <person name="Lind M."/>
            <person name="Lindquist E."/>
            <person name="Lombard V."/>
            <person name="Lucas S."/>
            <person name="Lunden K."/>
            <person name="Morin E."/>
            <person name="Murat C."/>
            <person name="Park J."/>
            <person name="Raffaello T."/>
            <person name="Rouze P."/>
            <person name="Salamov A."/>
            <person name="Schmutz J."/>
            <person name="Solheim H."/>
            <person name="Stahlberg J."/>
            <person name="Velez H."/>
            <person name="de Vries R.P."/>
            <person name="Wiebenga A."/>
            <person name="Woodward S."/>
            <person name="Yakovlev I."/>
            <person name="Garbelotto M."/>
            <person name="Martin F."/>
            <person name="Grigoriev I.V."/>
            <person name="Stenlid J."/>
        </authorList>
    </citation>
    <scope>NUCLEOTIDE SEQUENCE [LARGE SCALE GENOMIC DNA]</scope>
    <source>
        <strain evidence="1 2">TC 32-1</strain>
    </source>
</reference>
<accession>W4JU43</accession>
<dbReference type="Proteomes" id="UP000030671">
    <property type="component" value="Unassembled WGS sequence"/>
</dbReference>
<dbReference type="HOGENOM" id="CLU_2292061_0_0_1"/>
<evidence type="ECO:0000313" key="2">
    <source>
        <dbReference type="Proteomes" id="UP000030671"/>
    </source>
</evidence>
<name>W4JU43_HETIT</name>
<keyword evidence="2" id="KW-1185">Reference proteome</keyword>
<dbReference type="GeneID" id="20671259"/>
<proteinExistence type="predicted"/>
<organism evidence="1 2">
    <name type="scientific">Heterobasidion irregulare (strain TC 32-1)</name>
    <dbReference type="NCBI Taxonomy" id="747525"/>
    <lineage>
        <taxon>Eukaryota</taxon>
        <taxon>Fungi</taxon>
        <taxon>Dikarya</taxon>
        <taxon>Basidiomycota</taxon>
        <taxon>Agaricomycotina</taxon>
        <taxon>Agaricomycetes</taxon>
        <taxon>Russulales</taxon>
        <taxon>Bondarzewiaceae</taxon>
        <taxon>Heterobasidion</taxon>
        <taxon>Heterobasidion annosum species complex</taxon>
    </lineage>
</organism>
<gene>
    <name evidence="1" type="ORF">HETIRDRAFT_326652</name>
</gene>
<dbReference type="EMBL" id="KI925463">
    <property type="protein sequence ID" value="ETW76979.1"/>
    <property type="molecule type" value="Genomic_DNA"/>
</dbReference>
<dbReference type="InParanoid" id="W4JU43"/>
<dbReference type="KEGG" id="hir:HETIRDRAFT_326652"/>
<sequence>MSATSYSSSPRVLFRGLPCTLTLRHPPCLTPPGDALRSGYCECGLWMRRLAEPHAEDTMGARCRRPARREHVSVQAILIFLPQTLLQRIHRHSPVARRLSV</sequence>
<dbReference type="RefSeq" id="XP_009550537.1">
    <property type="nucleotide sequence ID" value="XM_009552242.1"/>
</dbReference>